<protein>
    <submittedName>
        <fullName evidence="1">Uncharacterized protein</fullName>
    </submittedName>
</protein>
<organism evidence="1">
    <name type="scientific">Aspergillus niger</name>
    <dbReference type="NCBI Taxonomy" id="5061"/>
    <lineage>
        <taxon>Eukaryota</taxon>
        <taxon>Fungi</taxon>
        <taxon>Dikarya</taxon>
        <taxon>Ascomycota</taxon>
        <taxon>Pezizomycotina</taxon>
        <taxon>Eurotiomycetes</taxon>
        <taxon>Eurotiomycetidae</taxon>
        <taxon>Eurotiales</taxon>
        <taxon>Aspergillaceae</taxon>
        <taxon>Aspergillus</taxon>
        <taxon>Aspergillus subgen. Circumdati</taxon>
    </lineage>
</organism>
<reference evidence="1" key="1">
    <citation type="submission" date="2025-02" db="EMBL/GenBank/DDBJ databases">
        <authorList>
            <consortium name="NCBI Genome Project"/>
        </authorList>
    </citation>
    <scope>NUCLEOTIDE SEQUENCE</scope>
</reference>
<dbReference type="KEGG" id="ang:An17g01905"/>
<sequence>MHHTEWVGSEDFSCLVYITSPWTLNLAEPWWKAKYWILITDSFTLVPYFPTETWVKYSIKDVPASGGCDGVPIQLGAPLQSNLDGMMDYQQTTEVRPHLPYVRRCSSDYDLDRIADKTVDDLVGSTLTSATYIWAGATKKQKQVNEQIGIVSLASLLARKGYNHHSFIQSVSQSISLLIKGRKSKNRKGESMIEHYYCVLELLSEES</sequence>
<dbReference type="RefSeq" id="XP_059605873.1">
    <property type="nucleotide sequence ID" value="XM_059745499.1"/>
</dbReference>
<proteinExistence type="predicted"/>
<evidence type="ECO:0000313" key="1">
    <source>
        <dbReference type="RefSeq" id="XP_059605873.1"/>
    </source>
</evidence>
<reference evidence="1" key="2">
    <citation type="submission" date="2025-08" db="UniProtKB">
        <authorList>
            <consortium name="RefSeq"/>
        </authorList>
    </citation>
    <scope>IDENTIFICATION</scope>
</reference>
<name>A0AAJ8BY74_ASPNG</name>
<dbReference type="AlphaFoldDB" id="A0AAJ8BY74"/>
<dbReference type="GeneID" id="84593603"/>
<dbReference type="VEuPathDB" id="FungiDB:An17g01905"/>
<accession>A0AAJ8BY74</accession>
<gene>
    <name evidence="1" type="ORF">An17g01905</name>
</gene>